<dbReference type="AlphaFoldDB" id="A0A0T7E0K6"/>
<sequence length="70" mass="7696">MDKLLASALEIKQRTMVTGFFARNGFKIAMTDFDDVTFEREGVQVNVHFDLQSNAESASILSQEASAIPG</sequence>
<evidence type="ECO:0000313" key="5">
    <source>
        <dbReference type="Proteomes" id="UP000283878"/>
    </source>
</evidence>
<evidence type="ECO:0000313" key="2">
    <source>
        <dbReference type="EMBL" id="QRG84812.1"/>
    </source>
</evidence>
<accession>A0A0T7E0K6</accession>
<dbReference type="Proteomes" id="UP000237665">
    <property type="component" value="Chromosome 2"/>
</dbReference>
<dbReference type="EMBL" id="PKPZ01000004">
    <property type="protein sequence ID" value="RPB41064.1"/>
    <property type="molecule type" value="Genomic_DNA"/>
</dbReference>
<dbReference type="EMBL" id="CP014133">
    <property type="protein sequence ID" value="AVH29967.1"/>
    <property type="molecule type" value="Genomic_DNA"/>
</dbReference>
<evidence type="ECO:0000313" key="3">
    <source>
        <dbReference type="EMBL" id="RPB41064.1"/>
    </source>
</evidence>
<name>A0A0T7E0K6_9VIBR</name>
<protein>
    <submittedName>
        <fullName evidence="2">Uncharacterized protein</fullName>
    </submittedName>
</protein>
<dbReference type="EMBL" id="CP069197">
    <property type="protein sequence ID" value="QRG84812.1"/>
    <property type="molecule type" value="Genomic_DNA"/>
</dbReference>
<reference evidence="4" key="1">
    <citation type="submission" date="2017-12" db="EMBL/GenBank/DDBJ databases">
        <title>FDA dAtabase for Regulatory Grade micrObial Sequences (FDA-ARGOS): Supporting development and validation of Infectious Disease Dx tests.</title>
        <authorList>
            <person name="Hoffmann M."/>
            <person name="Allard M."/>
            <person name="Evans P."/>
            <person name="Brown E."/>
            <person name="Tallon L.J."/>
            <person name="Sadzewicz L."/>
            <person name="Sengamalay N."/>
            <person name="Ott S."/>
            <person name="Godinez A."/>
            <person name="Nagaraj S."/>
            <person name="Vavikolanu K."/>
            <person name="Aluvathingal J."/>
            <person name="Nadendla S."/>
            <person name="Hobson J."/>
            <person name="Sichtig H."/>
        </authorList>
    </citation>
    <scope>NUCLEOTIDE SEQUENCE [LARGE SCALE GENOMIC DNA]</scope>
    <source>
        <strain evidence="4">LMG 3418</strain>
    </source>
</reference>
<proteinExistence type="predicted"/>
<dbReference type="Proteomes" id="UP000596337">
    <property type="component" value="Chromosome 2"/>
</dbReference>
<organism evidence="2 6">
    <name type="scientific">Vibrio diabolicus</name>
    <dbReference type="NCBI Taxonomy" id="50719"/>
    <lineage>
        <taxon>Bacteria</taxon>
        <taxon>Pseudomonadati</taxon>
        <taxon>Pseudomonadota</taxon>
        <taxon>Gammaproteobacteria</taxon>
        <taxon>Vibrionales</taxon>
        <taxon>Vibrionaceae</taxon>
        <taxon>Vibrio</taxon>
        <taxon>Vibrio diabolicus subgroup</taxon>
    </lineage>
</organism>
<dbReference type="RefSeq" id="WP_012842272.1">
    <property type="nucleotide sequence ID" value="NZ_CAJDZE010000005.1"/>
</dbReference>
<dbReference type="GeneID" id="45028877"/>
<keyword evidence="4" id="KW-1185">Reference proteome</keyword>
<reference evidence="3 5" key="4">
    <citation type="journal article" date="2018" name="AMB Express">
        <title>Occurrence and significance of pathogenicity and fitness islands in environmental vibrios.</title>
        <authorList>
            <person name="Klein S."/>
            <person name="Pipes S."/>
            <person name="Lovell C.R."/>
        </authorList>
    </citation>
    <scope>NUCLEOTIDE SEQUENCE [LARGE SCALE GENOMIC DNA]</scope>
    <source>
        <strain evidence="3 5">JBS-8-11-1</strain>
    </source>
</reference>
<evidence type="ECO:0000313" key="4">
    <source>
        <dbReference type="Proteomes" id="UP000237665"/>
    </source>
</evidence>
<reference evidence="2 6" key="5">
    <citation type="submission" date="2021-01" db="EMBL/GenBank/DDBJ databases">
        <title>Characterization of a novel blaVMB-2- harboring plasmid in Vibrio diabolicus.</title>
        <authorList>
            <person name="Liu M."/>
        </authorList>
    </citation>
    <scope>NUCLEOTIDE SEQUENCE [LARGE SCALE GENOMIC DNA]</scope>
    <source>
        <strain evidence="2 6">SLV18</strain>
    </source>
</reference>
<reference evidence="1" key="2">
    <citation type="submission" date="2017-12" db="EMBL/GenBank/DDBJ databases">
        <title>FDA dAtabase for Regulatory Grade micrObial Sequences (FDA-ARGOS): Supporting development and validation of Infectious Disease Dx tests.</title>
        <authorList>
            <person name="Hoffmann M."/>
            <person name="Allard M."/>
            <person name="Evans P."/>
            <person name="Brown E."/>
            <person name="Tallon L."/>
            <person name="Sadzewicz L."/>
            <person name="Sengamalay N."/>
            <person name="Ott S."/>
            <person name="Godinez A."/>
            <person name="Nagaraj S."/>
            <person name="Vavikolanu K."/>
            <person name="Aluvathingal J."/>
            <person name="Nadendla S."/>
            <person name="Sichtig H."/>
        </authorList>
    </citation>
    <scope>NUCLEOTIDE SEQUENCE</scope>
    <source>
        <strain evidence="1">LMG 3418</strain>
    </source>
</reference>
<evidence type="ECO:0000313" key="6">
    <source>
        <dbReference type="Proteomes" id="UP000596337"/>
    </source>
</evidence>
<gene>
    <name evidence="1" type="ORF">AL468_22910</name>
    <name evidence="3" type="ORF">CYQ91_07055</name>
    <name evidence="2" type="ORF">JOS67_21950</name>
</gene>
<evidence type="ECO:0000313" key="1">
    <source>
        <dbReference type="EMBL" id="AVH29967.1"/>
    </source>
</evidence>
<dbReference type="Proteomes" id="UP000283878">
    <property type="component" value="Unassembled WGS sequence"/>
</dbReference>
<reference evidence="3" key="3">
    <citation type="submission" date="2017-12" db="EMBL/GenBank/DDBJ databases">
        <authorList>
            <person name="Pipes S.E."/>
            <person name="Lovell C.R."/>
        </authorList>
    </citation>
    <scope>NUCLEOTIDE SEQUENCE</scope>
    <source>
        <strain evidence="3">JBS-8-11-1</strain>
    </source>
</reference>